<dbReference type="PROSITE" id="PS50005">
    <property type="entry name" value="TPR"/>
    <property type="match status" value="1"/>
</dbReference>
<dbReference type="EMBL" id="BDRX01000151">
    <property type="protein sequence ID" value="GBF99265.1"/>
    <property type="molecule type" value="Genomic_DNA"/>
</dbReference>
<protein>
    <submittedName>
        <fullName evidence="7">DnaJ</fullName>
    </submittedName>
</protein>
<evidence type="ECO:0000256" key="4">
    <source>
        <dbReference type="SAM" id="MobiDB-lite"/>
    </source>
</evidence>
<evidence type="ECO:0000259" key="6">
    <source>
        <dbReference type="PROSITE" id="PS50076"/>
    </source>
</evidence>
<dbReference type="PANTHER" id="PTHR45188:SF2">
    <property type="entry name" value="DNAJ HOMOLOG SUBFAMILY C MEMBER 7"/>
    <property type="match status" value="1"/>
</dbReference>
<evidence type="ECO:0000256" key="1">
    <source>
        <dbReference type="ARBA" id="ARBA00022737"/>
    </source>
</evidence>
<gene>
    <name evidence="7" type="ORF">Rsub_11790</name>
</gene>
<dbReference type="Pfam" id="PF07719">
    <property type="entry name" value="TPR_2"/>
    <property type="match status" value="1"/>
</dbReference>
<dbReference type="OrthoDB" id="10250354at2759"/>
<keyword evidence="1" id="KW-0677">Repeat</keyword>
<dbReference type="AlphaFoldDB" id="A0A2V0PPZ2"/>
<name>A0A2V0PPZ2_9CHLO</name>
<dbReference type="InterPro" id="IPR036869">
    <property type="entry name" value="J_dom_sf"/>
</dbReference>
<dbReference type="Gene3D" id="1.10.287.110">
    <property type="entry name" value="DnaJ domain"/>
    <property type="match status" value="1"/>
</dbReference>
<dbReference type="PROSITE" id="PS00636">
    <property type="entry name" value="DNAJ_1"/>
    <property type="match status" value="1"/>
</dbReference>
<dbReference type="Pfam" id="PF13181">
    <property type="entry name" value="TPR_8"/>
    <property type="match status" value="1"/>
</dbReference>
<keyword evidence="5" id="KW-0732">Signal</keyword>
<dbReference type="InterPro" id="IPR018253">
    <property type="entry name" value="DnaJ_domain_CS"/>
</dbReference>
<evidence type="ECO:0000313" key="8">
    <source>
        <dbReference type="Proteomes" id="UP000247498"/>
    </source>
</evidence>
<dbReference type="InterPro" id="IPR011990">
    <property type="entry name" value="TPR-like_helical_dom_sf"/>
</dbReference>
<dbReference type="CDD" id="cd06257">
    <property type="entry name" value="DnaJ"/>
    <property type="match status" value="1"/>
</dbReference>
<evidence type="ECO:0000256" key="2">
    <source>
        <dbReference type="ARBA" id="ARBA00022803"/>
    </source>
</evidence>
<reference evidence="7 8" key="1">
    <citation type="journal article" date="2018" name="Sci. Rep.">
        <title>Raphidocelis subcapitata (=Pseudokirchneriella subcapitata) provides an insight into genome evolution and environmental adaptations in the Sphaeropleales.</title>
        <authorList>
            <person name="Suzuki S."/>
            <person name="Yamaguchi H."/>
            <person name="Nakajima N."/>
            <person name="Kawachi M."/>
        </authorList>
    </citation>
    <scope>NUCLEOTIDE SEQUENCE [LARGE SCALE GENOMIC DNA]</scope>
    <source>
        <strain evidence="7 8">NIES-35</strain>
    </source>
</reference>
<dbReference type="FunCoup" id="A0A2V0PPZ2">
    <property type="interactions" value="2150"/>
</dbReference>
<keyword evidence="2 3" id="KW-0802">TPR repeat</keyword>
<dbReference type="InParanoid" id="A0A2V0PPZ2"/>
<dbReference type="STRING" id="307507.A0A2V0PPZ2"/>
<feature type="signal peptide" evidence="5">
    <location>
        <begin position="1"/>
        <end position="24"/>
    </location>
</feature>
<accession>A0A2V0PPZ2</accession>
<dbReference type="SUPFAM" id="SSF48452">
    <property type="entry name" value="TPR-like"/>
    <property type="match status" value="2"/>
</dbReference>
<dbReference type="InterPro" id="IPR013105">
    <property type="entry name" value="TPR_2"/>
</dbReference>
<dbReference type="Pfam" id="PF13432">
    <property type="entry name" value="TPR_16"/>
    <property type="match status" value="1"/>
</dbReference>
<dbReference type="SMART" id="SM00271">
    <property type="entry name" value="DnaJ"/>
    <property type="match status" value="1"/>
</dbReference>
<feature type="repeat" description="TPR" evidence="3">
    <location>
        <begin position="210"/>
        <end position="243"/>
    </location>
</feature>
<feature type="region of interest" description="Disordered" evidence="4">
    <location>
        <begin position="446"/>
        <end position="484"/>
    </location>
</feature>
<organism evidence="7 8">
    <name type="scientific">Raphidocelis subcapitata</name>
    <dbReference type="NCBI Taxonomy" id="307507"/>
    <lineage>
        <taxon>Eukaryota</taxon>
        <taxon>Viridiplantae</taxon>
        <taxon>Chlorophyta</taxon>
        <taxon>core chlorophytes</taxon>
        <taxon>Chlorophyceae</taxon>
        <taxon>CS clade</taxon>
        <taxon>Sphaeropleales</taxon>
        <taxon>Selenastraceae</taxon>
        <taxon>Raphidocelis</taxon>
    </lineage>
</organism>
<proteinExistence type="predicted"/>
<feature type="compositionally biased region" description="Gly residues" evidence="4">
    <location>
        <begin position="453"/>
        <end position="484"/>
    </location>
</feature>
<evidence type="ECO:0000256" key="3">
    <source>
        <dbReference type="PROSITE-ProRule" id="PRU00339"/>
    </source>
</evidence>
<dbReference type="Proteomes" id="UP000247498">
    <property type="component" value="Unassembled WGS sequence"/>
</dbReference>
<dbReference type="InterPro" id="IPR001623">
    <property type="entry name" value="DnaJ_domain"/>
</dbReference>
<dbReference type="PANTHER" id="PTHR45188">
    <property type="entry name" value="DNAJ PROTEIN P58IPK HOMOLOG"/>
    <property type="match status" value="1"/>
</dbReference>
<dbReference type="Gene3D" id="1.25.40.10">
    <property type="entry name" value="Tetratricopeptide repeat domain"/>
    <property type="match status" value="1"/>
</dbReference>
<dbReference type="PRINTS" id="PR00625">
    <property type="entry name" value="JDOMAIN"/>
</dbReference>
<sequence>MAPLLRVLLAIAASALAPPHGALASGPDVAALLREGDASFAGGAYSSAIRHYSDALEADSASALIHTKRAAAYISARQLAAALRDLDAAVAADGAFTQGYLNRGKLHRQLCNVEAARADLEAVTKIKPGHKAAVKELENLAALEAALAALDRLPSLQPDAARAAVAAVLDAAPDCTRAQVAEAEMEFGARNYEQVVAATGRLLKASPGHLQALVLRGRAYFYLNDPDLAKRHFGEALKYDPDYGPARKEFNRVKDLERRRQRAARAEAEGDLPESEAQLLAALAVDPAHELAAAELHYALCQLRRRMKNHRAALESCDAVLARDPSHRAAALDRVRLLFDLEEWQAAVNAARAAAQARQGDNEFGSLYHEAERRLKMSQRKDHYKTLGVARDADGRDIRRAYKRLAVAHHPDKAAPSERAAREAVFKEVAEAYEVLKDEEKRAAYDRGDDLDGGGGGGGGGWHGGWQGGHGFPGGGGGSWTFTF</sequence>
<feature type="domain" description="J" evidence="6">
    <location>
        <begin position="382"/>
        <end position="449"/>
    </location>
</feature>
<comment type="caution">
    <text evidence="7">The sequence shown here is derived from an EMBL/GenBank/DDBJ whole genome shotgun (WGS) entry which is preliminary data.</text>
</comment>
<dbReference type="SUPFAM" id="SSF46565">
    <property type="entry name" value="Chaperone J-domain"/>
    <property type="match status" value="1"/>
</dbReference>
<dbReference type="SMART" id="SM00028">
    <property type="entry name" value="TPR"/>
    <property type="match status" value="5"/>
</dbReference>
<dbReference type="PROSITE" id="PS50076">
    <property type="entry name" value="DNAJ_2"/>
    <property type="match status" value="1"/>
</dbReference>
<evidence type="ECO:0000313" key="7">
    <source>
        <dbReference type="EMBL" id="GBF99265.1"/>
    </source>
</evidence>
<feature type="chain" id="PRO_5015847939" evidence="5">
    <location>
        <begin position="25"/>
        <end position="484"/>
    </location>
</feature>
<dbReference type="InterPro" id="IPR019734">
    <property type="entry name" value="TPR_rpt"/>
</dbReference>
<evidence type="ECO:0000256" key="5">
    <source>
        <dbReference type="SAM" id="SignalP"/>
    </source>
</evidence>
<dbReference type="Pfam" id="PF00226">
    <property type="entry name" value="DnaJ"/>
    <property type="match status" value="1"/>
</dbReference>
<keyword evidence="8" id="KW-1185">Reference proteome</keyword>